<dbReference type="OrthoDB" id="68483at2759"/>
<evidence type="ECO:0000256" key="11">
    <source>
        <dbReference type="ARBA" id="ARBA00022777"/>
    </source>
</evidence>
<dbReference type="InterPro" id="IPR039154">
    <property type="entry name" value="LKB1_c"/>
</dbReference>
<feature type="compositionally biased region" description="Polar residues" evidence="18">
    <location>
        <begin position="394"/>
        <end position="405"/>
    </location>
</feature>
<evidence type="ECO:0000256" key="14">
    <source>
        <dbReference type="ARBA" id="ARBA00023211"/>
    </source>
</evidence>
<keyword evidence="6" id="KW-0963">Cytoplasm</keyword>
<dbReference type="GO" id="GO:0042593">
    <property type="term" value="P:glucose homeostasis"/>
    <property type="evidence" value="ECO:0007669"/>
    <property type="project" value="InterPro"/>
</dbReference>
<name>F4PL32_CACFS</name>
<dbReference type="PROSITE" id="PS00107">
    <property type="entry name" value="PROTEIN_KINASE_ATP"/>
    <property type="match status" value="1"/>
</dbReference>
<dbReference type="RefSeq" id="XP_004361105.1">
    <property type="nucleotide sequence ID" value="XM_004361048.1"/>
</dbReference>
<evidence type="ECO:0000256" key="4">
    <source>
        <dbReference type="ARBA" id="ARBA00009985"/>
    </source>
</evidence>
<dbReference type="InterPro" id="IPR000719">
    <property type="entry name" value="Prot_kinase_dom"/>
</dbReference>
<dbReference type="GO" id="GO:0030295">
    <property type="term" value="F:protein kinase activator activity"/>
    <property type="evidence" value="ECO:0007669"/>
    <property type="project" value="InterPro"/>
</dbReference>
<dbReference type="PROSITE" id="PS50011">
    <property type="entry name" value="PROTEIN_KINASE_DOM"/>
    <property type="match status" value="1"/>
</dbReference>
<dbReference type="Proteomes" id="UP000007797">
    <property type="component" value="Unassembled WGS sequence"/>
</dbReference>
<comment type="cofactor">
    <cofactor evidence="1">
        <name>Mn(2+)</name>
        <dbReference type="ChEBI" id="CHEBI:29035"/>
    </cofactor>
</comment>
<dbReference type="KEGG" id="dfa:DFA_05386"/>
<evidence type="ECO:0000256" key="15">
    <source>
        <dbReference type="ARBA" id="ARBA00047899"/>
    </source>
</evidence>
<dbReference type="InterPro" id="IPR011009">
    <property type="entry name" value="Kinase-like_dom_sf"/>
</dbReference>
<dbReference type="EMBL" id="GL883008">
    <property type="protein sequence ID" value="EGG23254.1"/>
    <property type="molecule type" value="Genomic_DNA"/>
</dbReference>
<dbReference type="InterPro" id="IPR008271">
    <property type="entry name" value="Ser/Thr_kinase_AS"/>
</dbReference>
<dbReference type="SMART" id="SM00220">
    <property type="entry name" value="S_TKc"/>
    <property type="match status" value="1"/>
</dbReference>
<evidence type="ECO:0000256" key="3">
    <source>
        <dbReference type="ARBA" id="ARBA00004496"/>
    </source>
</evidence>
<feature type="binding site" evidence="17">
    <location>
        <position position="66"/>
    </location>
    <ligand>
        <name>ATP</name>
        <dbReference type="ChEBI" id="CHEBI:30616"/>
    </ligand>
</feature>
<dbReference type="GO" id="GO:0030010">
    <property type="term" value="P:establishment of cell polarity"/>
    <property type="evidence" value="ECO:0007669"/>
    <property type="project" value="InterPro"/>
</dbReference>
<keyword evidence="7" id="KW-0723">Serine/threonine-protein kinase</keyword>
<comment type="similarity">
    <text evidence="4">Belongs to the protein kinase superfamily. CAMK Ser/Thr protein kinase family. LKB1 subfamily.</text>
</comment>
<evidence type="ECO:0000256" key="18">
    <source>
        <dbReference type="SAM" id="MobiDB-lite"/>
    </source>
</evidence>
<keyword evidence="12 17" id="KW-0067">ATP-binding</keyword>
<dbReference type="FunFam" id="1.10.510.10:FF:000571">
    <property type="entry name" value="Maternal embryonic leucine zipper kinase"/>
    <property type="match status" value="1"/>
</dbReference>
<dbReference type="EC" id="2.7.11.1" evidence="5"/>
<dbReference type="GO" id="GO:0046872">
    <property type="term" value="F:metal ion binding"/>
    <property type="evidence" value="ECO:0007669"/>
    <property type="project" value="UniProtKB-KW"/>
</dbReference>
<dbReference type="GO" id="GO:0001558">
    <property type="term" value="P:regulation of cell growth"/>
    <property type="evidence" value="ECO:0007669"/>
    <property type="project" value="InterPro"/>
</dbReference>
<dbReference type="AlphaFoldDB" id="F4PL32"/>
<dbReference type="GO" id="GO:0005737">
    <property type="term" value="C:cytoplasm"/>
    <property type="evidence" value="ECO:0007669"/>
    <property type="project" value="UniProtKB-SubCell"/>
</dbReference>
<dbReference type="GO" id="GO:0004674">
    <property type="term" value="F:protein serine/threonine kinase activity"/>
    <property type="evidence" value="ECO:0007669"/>
    <property type="project" value="UniProtKB-KW"/>
</dbReference>
<dbReference type="InterPro" id="IPR017441">
    <property type="entry name" value="Protein_kinase_ATP_BS"/>
</dbReference>
<evidence type="ECO:0000256" key="12">
    <source>
        <dbReference type="ARBA" id="ARBA00022840"/>
    </source>
</evidence>
<evidence type="ECO:0000256" key="16">
    <source>
        <dbReference type="ARBA" id="ARBA00048679"/>
    </source>
</evidence>
<dbReference type="GO" id="GO:0035556">
    <property type="term" value="P:intracellular signal transduction"/>
    <property type="evidence" value="ECO:0007669"/>
    <property type="project" value="TreeGrafter"/>
</dbReference>
<evidence type="ECO:0000256" key="6">
    <source>
        <dbReference type="ARBA" id="ARBA00022490"/>
    </source>
</evidence>
<comment type="catalytic activity">
    <reaction evidence="15">
        <text>L-threonyl-[protein] + ATP = O-phospho-L-threonyl-[protein] + ADP + H(+)</text>
        <dbReference type="Rhea" id="RHEA:46608"/>
        <dbReference type="Rhea" id="RHEA-COMP:11060"/>
        <dbReference type="Rhea" id="RHEA-COMP:11605"/>
        <dbReference type="ChEBI" id="CHEBI:15378"/>
        <dbReference type="ChEBI" id="CHEBI:30013"/>
        <dbReference type="ChEBI" id="CHEBI:30616"/>
        <dbReference type="ChEBI" id="CHEBI:61977"/>
        <dbReference type="ChEBI" id="CHEBI:456216"/>
        <dbReference type="EC" id="2.7.11.1"/>
    </reaction>
</comment>
<evidence type="ECO:0000256" key="13">
    <source>
        <dbReference type="ARBA" id="ARBA00022842"/>
    </source>
</evidence>
<feature type="region of interest" description="Disordered" evidence="18">
    <location>
        <begin position="373"/>
        <end position="428"/>
    </location>
</feature>
<evidence type="ECO:0000256" key="1">
    <source>
        <dbReference type="ARBA" id="ARBA00001936"/>
    </source>
</evidence>
<dbReference type="Gene3D" id="1.10.510.10">
    <property type="entry name" value="Transferase(Phosphotransferase) domain 1"/>
    <property type="match status" value="1"/>
</dbReference>
<dbReference type="PANTHER" id="PTHR24346">
    <property type="entry name" value="MAP/MICROTUBULE AFFINITY-REGULATING KINASE"/>
    <property type="match status" value="1"/>
</dbReference>
<evidence type="ECO:0000259" key="19">
    <source>
        <dbReference type="PROSITE" id="PS50011"/>
    </source>
</evidence>
<dbReference type="STRING" id="1054147.F4PL32"/>
<evidence type="ECO:0000313" key="21">
    <source>
        <dbReference type="Proteomes" id="UP000007797"/>
    </source>
</evidence>
<dbReference type="PROSITE" id="PS00108">
    <property type="entry name" value="PROTEIN_KINASE_ST"/>
    <property type="match status" value="1"/>
</dbReference>
<comment type="subcellular location">
    <subcellularLocation>
        <location evidence="3">Cytoplasm</location>
    </subcellularLocation>
</comment>
<gene>
    <name evidence="20" type="primary">lkb1</name>
    <name evidence="20" type="ORF">DFA_05386</name>
</gene>
<proteinExistence type="inferred from homology"/>
<evidence type="ECO:0000256" key="9">
    <source>
        <dbReference type="ARBA" id="ARBA00022723"/>
    </source>
</evidence>
<keyword evidence="14" id="KW-0464">Manganese</keyword>
<keyword evidence="13" id="KW-0460">Magnesium</keyword>
<organism evidence="20 21">
    <name type="scientific">Cavenderia fasciculata</name>
    <name type="common">Slime mold</name>
    <name type="synonym">Dictyostelium fasciculatum</name>
    <dbReference type="NCBI Taxonomy" id="261658"/>
    <lineage>
        <taxon>Eukaryota</taxon>
        <taxon>Amoebozoa</taxon>
        <taxon>Evosea</taxon>
        <taxon>Eumycetozoa</taxon>
        <taxon>Dictyostelia</taxon>
        <taxon>Acytosteliales</taxon>
        <taxon>Cavenderiaceae</taxon>
        <taxon>Cavenderia</taxon>
    </lineage>
</organism>
<evidence type="ECO:0000256" key="5">
    <source>
        <dbReference type="ARBA" id="ARBA00012513"/>
    </source>
</evidence>
<dbReference type="Pfam" id="PF00069">
    <property type="entry name" value="Pkinase"/>
    <property type="match status" value="1"/>
</dbReference>
<reference evidence="21" key="1">
    <citation type="journal article" date="2011" name="Genome Res.">
        <title>Phylogeny-wide analysis of social amoeba genomes highlights ancient origins for complex intercellular communication.</title>
        <authorList>
            <person name="Heidel A.J."/>
            <person name="Lawal H.M."/>
            <person name="Felder M."/>
            <person name="Schilde C."/>
            <person name="Helps N.R."/>
            <person name="Tunggal B."/>
            <person name="Rivero F."/>
            <person name="John U."/>
            <person name="Schleicher M."/>
            <person name="Eichinger L."/>
            <person name="Platzer M."/>
            <person name="Noegel A.A."/>
            <person name="Schaap P."/>
            <person name="Gloeckner G."/>
        </authorList>
    </citation>
    <scope>NUCLEOTIDE SEQUENCE [LARGE SCALE GENOMIC DNA]</scope>
    <source>
        <strain evidence="21">SH3</strain>
    </source>
</reference>
<feature type="compositionally biased region" description="Low complexity" evidence="18">
    <location>
        <begin position="408"/>
        <end position="426"/>
    </location>
</feature>
<evidence type="ECO:0000256" key="2">
    <source>
        <dbReference type="ARBA" id="ARBA00001946"/>
    </source>
</evidence>
<feature type="region of interest" description="Disordered" evidence="18">
    <location>
        <begin position="447"/>
        <end position="507"/>
    </location>
</feature>
<accession>F4PL32</accession>
<feature type="compositionally biased region" description="Low complexity" evidence="18">
    <location>
        <begin position="380"/>
        <end position="393"/>
    </location>
</feature>
<dbReference type="GeneID" id="14875029"/>
<protein>
    <recommendedName>
        <fullName evidence="5">non-specific serine/threonine protein kinase</fullName>
        <ecNumber evidence="5">2.7.11.1</ecNumber>
    </recommendedName>
</protein>
<dbReference type="Gene3D" id="3.80.10.10">
    <property type="entry name" value="Ribonuclease Inhibitor"/>
    <property type="match status" value="1"/>
</dbReference>
<evidence type="ECO:0000256" key="7">
    <source>
        <dbReference type="ARBA" id="ARBA00022527"/>
    </source>
</evidence>
<evidence type="ECO:0000256" key="10">
    <source>
        <dbReference type="ARBA" id="ARBA00022741"/>
    </source>
</evidence>
<keyword evidence="9" id="KW-0479">Metal-binding</keyword>
<keyword evidence="8" id="KW-0808">Transferase</keyword>
<dbReference type="CDD" id="cd14119">
    <property type="entry name" value="STKc_LKB1"/>
    <property type="match status" value="1"/>
</dbReference>
<sequence length="995" mass="113131">MTMEIEYGGSNFIMQHLEDGVDEIQYKRKGAKLVKNYYLGEVLGEGAYGKVKDGMDTFTQKRVAIKILKRARLKKIAGGEASVLKEINITKKLHSKHVIKLIDHFTIEEKGKLYIVYEYVGGGTLQNLLESAYLAKLPQAQAQSIFNQLIVAIEYIHSQKILHRDIKPDNILFTNDGILKLTDFGVSEDSSLIDDLEVLSRSYGSPAFQPPELTSFQRSFSPFKVDIWAMGVTLYLMTIGKFPFYGTNMYMLFENISKCNIDFPPNIDKDLCSLIKGILQIDHNQRFTIEQIKSHPWCTKLIESNEPFVPLLPESKFDPLEMAYGNCGGEDDDLMFGYEDNDNSYSSINSSCGYQNVPPQQMIIGSSIPLVPPPTINSGNNNNNNNNNCTTTNMQDRSSESSTPTPLHYSSNNNNHISSHYGGNHHMNQTHSVHLTSSIIENYEQQDLPTHHDDGGLKSIGSSSETSFERPLPGGDSPPPPLRNSSRRPKITFESPHNKKNHKTEMQEIPSVIQHYILSKFNTKIKSHHLYHVVDKYGNKERTSHLALVCKRWFQMLKVLAAQYSNGVSTEDLPFKRRGRPFYYFTEHLFSQYLPLSLAHVHTFTIECDSNDRKMKYSTDTILSIINAMTSLERVVLRMEIITFNKPKPQDEQDYVQSIIDLVESINHHHNNIKIQAKMRLSTSRYDPDGITNNIGRLLCNGRVEVPELKFRVNNFINFGGQEISSIFVSIFNTVVSLKLKNISIGVSSSCEGTIPLGFKLFNKSGGGLDGLEILKLKVQLVKIRDINVLLQSKTIKTLTIRFQWHNEFDQFPKQAYDPDPGSNAISAAIEKKLHIEECDSVDIYNQYSVSPLLEEMAQRLQDNTTLTSLTIKYGYLMFLGGNRRLAKRSIHMVRDCFANVLSNNQTLKYLEFERADDYIDDRFFQSIANNTTLETLKLCFLKEPKPTLSNQEEYLKQIVVSICKSLSINRSLRSLEIGLPFRDDSVVNIFPTRS</sequence>
<dbReference type="GO" id="GO:0005524">
    <property type="term" value="F:ATP binding"/>
    <property type="evidence" value="ECO:0007669"/>
    <property type="project" value="UniProtKB-UniRule"/>
</dbReference>
<evidence type="ECO:0000313" key="20">
    <source>
        <dbReference type="EMBL" id="EGG23254.1"/>
    </source>
</evidence>
<keyword evidence="11" id="KW-0418">Kinase</keyword>
<comment type="cofactor">
    <cofactor evidence="2">
        <name>Mg(2+)</name>
        <dbReference type="ChEBI" id="CHEBI:18420"/>
    </cofactor>
</comment>
<comment type="catalytic activity">
    <reaction evidence="16">
        <text>L-seryl-[protein] + ATP = O-phospho-L-seryl-[protein] + ADP + H(+)</text>
        <dbReference type="Rhea" id="RHEA:17989"/>
        <dbReference type="Rhea" id="RHEA-COMP:9863"/>
        <dbReference type="Rhea" id="RHEA-COMP:11604"/>
        <dbReference type="ChEBI" id="CHEBI:15378"/>
        <dbReference type="ChEBI" id="CHEBI:29999"/>
        <dbReference type="ChEBI" id="CHEBI:30616"/>
        <dbReference type="ChEBI" id="CHEBI:83421"/>
        <dbReference type="ChEBI" id="CHEBI:456216"/>
        <dbReference type="EC" id="2.7.11.1"/>
    </reaction>
</comment>
<dbReference type="InterPro" id="IPR032675">
    <property type="entry name" value="LRR_dom_sf"/>
</dbReference>
<evidence type="ECO:0000256" key="17">
    <source>
        <dbReference type="PROSITE-ProRule" id="PRU10141"/>
    </source>
</evidence>
<evidence type="ECO:0000256" key="8">
    <source>
        <dbReference type="ARBA" id="ARBA00022679"/>
    </source>
</evidence>
<dbReference type="PANTHER" id="PTHR24346:SF94">
    <property type="entry name" value="NON-SPECIFIC SERINE_THREONINE PROTEIN KINASE"/>
    <property type="match status" value="1"/>
</dbReference>
<keyword evidence="21" id="KW-1185">Reference proteome</keyword>
<feature type="domain" description="Protein kinase" evidence="19">
    <location>
        <begin position="37"/>
        <end position="298"/>
    </location>
</feature>
<dbReference type="SUPFAM" id="SSF56112">
    <property type="entry name" value="Protein kinase-like (PK-like)"/>
    <property type="match status" value="1"/>
</dbReference>
<keyword evidence="10 17" id="KW-0547">Nucleotide-binding</keyword>